<name>A0A176W106_MARPO</name>
<comment type="caution">
    <text evidence="1">The sequence shown here is derived from an EMBL/GenBank/DDBJ whole genome shotgun (WGS) entry which is preliminary data.</text>
</comment>
<keyword evidence="2" id="KW-1185">Reference proteome</keyword>
<dbReference type="AlphaFoldDB" id="A0A176W106"/>
<dbReference type="Proteomes" id="UP000077202">
    <property type="component" value="Unassembled WGS sequence"/>
</dbReference>
<evidence type="ECO:0000313" key="1">
    <source>
        <dbReference type="EMBL" id="OAE25876.1"/>
    </source>
</evidence>
<reference evidence="1" key="1">
    <citation type="submission" date="2016-03" db="EMBL/GenBank/DDBJ databases">
        <title>Mechanisms controlling the formation of the plant cell surface in tip-growing cells are functionally conserved among land plants.</title>
        <authorList>
            <person name="Honkanen S."/>
            <person name="Jones V.A."/>
            <person name="Morieri G."/>
            <person name="Champion C."/>
            <person name="Hetherington A.J."/>
            <person name="Kelly S."/>
            <person name="Saint-Marcoux D."/>
            <person name="Proust H."/>
            <person name="Prescott H."/>
            <person name="Dolan L."/>
        </authorList>
    </citation>
    <scope>NUCLEOTIDE SEQUENCE [LARGE SCALE GENOMIC DNA]</scope>
    <source>
        <tissue evidence="1">Whole gametophyte</tissue>
    </source>
</reference>
<protein>
    <submittedName>
        <fullName evidence="1">Uncharacterized protein</fullName>
    </submittedName>
</protein>
<gene>
    <name evidence="1" type="ORF">AXG93_2145s1750</name>
</gene>
<accession>A0A176W106</accession>
<sequence>MFARSNANTAIGAGAGGGWGEVAGIMVRESVTSPGKVRREVVELEDVRSRGRDEACPTFLHETTHFHFMASDGNGIVPNGVEAKAGQGRA</sequence>
<proteinExistence type="predicted"/>
<evidence type="ECO:0000313" key="2">
    <source>
        <dbReference type="Proteomes" id="UP000077202"/>
    </source>
</evidence>
<organism evidence="1 2">
    <name type="scientific">Marchantia polymorpha subsp. ruderalis</name>
    <dbReference type="NCBI Taxonomy" id="1480154"/>
    <lineage>
        <taxon>Eukaryota</taxon>
        <taxon>Viridiplantae</taxon>
        <taxon>Streptophyta</taxon>
        <taxon>Embryophyta</taxon>
        <taxon>Marchantiophyta</taxon>
        <taxon>Marchantiopsida</taxon>
        <taxon>Marchantiidae</taxon>
        <taxon>Marchantiales</taxon>
        <taxon>Marchantiaceae</taxon>
        <taxon>Marchantia</taxon>
    </lineage>
</organism>
<dbReference type="EMBL" id="LVLJ01002289">
    <property type="protein sequence ID" value="OAE25876.1"/>
    <property type="molecule type" value="Genomic_DNA"/>
</dbReference>